<evidence type="ECO:0000259" key="2">
    <source>
        <dbReference type="Pfam" id="PF15253"/>
    </source>
</evidence>
<feature type="compositionally biased region" description="Polar residues" evidence="1">
    <location>
        <begin position="306"/>
        <end position="318"/>
    </location>
</feature>
<organism evidence="3 4">
    <name type="scientific">Pinctada imbricata</name>
    <name type="common">Atlantic pearl-oyster</name>
    <name type="synonym">Pinctada martensii</name>
    <dbReference type="NCBI Taxonomy" id="66713"/>
    <lineage>
        <taxon>Eukaryota</taxon>
        <taxon>Metazoa</taxon>
        <taxon>Spiralia</taxon>
        <taxon>Lophotrochozoa</taxon>
        <taxon>Mollusca</taxon>
        <taxon>Bivalvia</taxon>
        <taxon>Autobranchia</taxon>
        <taxon>Pteriomorphia</taxon>
        <taxon>Pterioida</taxon>
        <taxon>Pterioidea</taxon>
        <taxon>Pteriidae</taxon>
        <taxon>Pinctada</taxon>
    </lineage>
</organism>
<dbReference type="Pfam" id="PF15253">
    <property type="entry name" value="STIL_N"/>
    <property type="match status" value="1"/>
</dbReference>
<feature type="domain" description="STIL N-terminal" evidence="2">
    <location>
        <begin position="11"/>
        <end position="298"/>
    </location>
</feature>
<protein>
    <recommendedName>
        <fullName evidence="2">STIL N-terminal domain-containing protein</fullName>
    </recommendedName>
</protein>
<comment type="caution">
    <text evidence="3">The sequence shown here is derived from an EMBL/GenBank/DDBJ whole genome shotgun (WGS) entry which is preliminary data.</text>
</comment>
<dbReference type="InterPro" id="IPR057731">
    <property type="entry name" value="STIL_N"/>
</dbReference>
<dbReference type="Proteomes" id="UP001186944">
    <property type="component" value="Unassembled WGS sequence"/>
</dbReference>
<dbReference type="GO" id="GO:0071539">
    <property type="term" value="P:protein localization to centrosome"/>
    <property type="evidence" value="ECO:0007669"/>
    <property type="project" value="TreeGrafter"/>
</dbReference>
<evidence type="ECO:0000313" key="4">
    <source>
        <dbReference type="Proteomes" id="UP001186944"/>
    </source>
</evidence>
<evidence type="ECO:0000256" key="1">
    <source>
        <dbReference type="SAM" id="MobiDB-lite"/>
    </source>
</evidence>
<reference evidence="3" key="1">
    <citation type="submission" date="2019-08" db="EMBL/GenBank/DDBJ databases">
        <title>The improved chromosome-level genome for the pearl oyster Pinctada fucata martensii using PacBio sequencing and Hi-C.</title>
        <authorList>
            <person name="Zheng Z."/>
        </authorList>
    </citation>
    <scope>NUCLEOTIDE SEQUENCE</scope>
    <source>
        <strain evidence="3">ZZ-2019</strain>
        <tissue evidence="3">Adductor muscle</tissue>
    </source>
</reference>
<dbReference type="PANTHER" id="PTHR15128">
    <property type="entry name" value="TAL1 SCL INTERRUPTING LOCUS"/>
    <property type="match status" value="1"/>
</dbReference>
<evidence type="ECO:0000313" key="3">
    <source>
        <dbReference type="EMBL" id="KAK3090600.1"/>
    </source>
</evidence>
<keyword evidence="4" id="KW-1185">Reference proteome</keyword>
<accession>A0AA88XYH6</accession>
<dbReference type="InterPro" id="IPR026123">
    <property type="entry name" value="STIL"/>
</dbReference>
<dbReference type="AlphaFoldDB" id="A0AA88XYH6"/>
<sequence>MDSLGEESSTFALQGSLTVDDDGEGVTFVLDRFDPGGGGPISTNGLTPGDISVPFQMSGNSKSERGSSLDDYYNALKLLKAKCCSKDKIELSTFLLTKGWCSYYTSGEKSVHHLEFDVVTMATEFNVSPISPVPIVPTALSKNLSGPMSMSHLQGEPKTGYLTMDHTRKVLLVLESDPKVFSLPLVGIWISGIPYVYSPFVWACFLRFIYNSSIHDRVCTPPEPFLMVLYNPVHSRPEFYEVSTSSGSSKMEFELYSGYEVVSLPKMATCSSQNMIGFDISAVENGKKRDIFDGALHEFGSAMPETPSNGKLANSGSDEITPRSRPAPHKSQVPKVMPLVPEVSLLFGEDGQSGILTNSGPRKPPITQGQPNGVHHIQDFNNTPILKSTPNTMPSSQHSVPVFSTVNSTPSPGLPHHFNSAPNLQQLTPQTLCTGQCCANRPGPSQQYVQNSLPHHGAFVRKSGPQPPPSQSNVPATDFSPLVKSFCTAAHVCTPRSYTATTASQKWPECTQFST</sequence>
<dbReference type="EMBL" id="VSWD01000010">
    <property type="protein sequence ID" value="KAK3090600.1"/>
    <property type="molecule type" value="Genomic_DNA"/>
</dbReference>
<feature type="region of interest" description="Disordered" evidence="1">
    <location>
        <begin position="302"/>
        <end position="333"/>
    </location>
</feature>
<name>A0AA88XYH6_PINIB</name>
<dbReference type="InterPro" id="IPR058559">
    <property type="entry name" value="PRM_STIL"/>
</dbReference>
<feature type="region of interest" description="Disordered" evidence="1">
    <location>
        <begin position="457"/>
        <end position="476"/>
    </location>
</feature>
<gene>
    <name evidence="3" type="ORF">FSP39_012998</name>
</gene>
<proteinExistence type="predicted"/>
<dbReference type="Pfam" id="PF26399">
    <property type="entry name" value="PRM_STIL"/>
    <property type="match status" value="1"/>
</dbReference>
<dbReference type="PANTHER" id="PTHR15128:SF0">
    <property type="entry name" value="SCL-INTERRUPTING LOCUS PROTEIN"/>
    <property type="match status" value="1"/>
</dbReference>
<dbReference type="GO" id="GO:0007052">
    <property type="term" value="P:mitotic spindle organization"/>
    <property type="evidence" value="ECO:0007669"/>
    <property type="project" value="TreeGrafter"/>
</dbReference>
<dbReference type="GO" id="GO:0005815">
    <property type="term" value="C:microtubule organizing center"/>
    <property type="evidence" value="ECO:0007669"/>
    <property type="project" value="TreeGrafter"/>
</dbReference>
<dbReference type="GO" id="GO:0031023">
    <property type="term" value="P:microtubule organizing center organization"/>
    <property type="evidence" value="ECO:0007669"/>
    <property type="project" value="TreeGrafter"/>
</dbReference>
<dbReference type="GO" id="GO:0007224">
    <property type="term" value="P:smoothened signaling pathway"/>
    <property type="evidence" value="ECO:0007669"/>
    <property type="project" value="TreeGrafter"/>
</dbReference>